<dbReference type="Gene3D" id="3.30.70.100">
    <property type="match status" value="1"/>
</dbReference>
<evidence type="ECO:0000256" key="3">
    <source>
        <dbReference type="ARBA" id="ARBA00022475"/>
    </source>
</evidence>
<keyword evidence="10" id="KW-1185">Reference proteome</keyword>
<organism evidence="9 10">
    <name type="scientific">Durusdinium trenchii</name>
    <dbReference type="NCBI Taxonomy" id="1381693"/>
    <lineage>
        <taxon>Eukaryota</taxon>
        <taxon>Sar</taxon>
        <taxon>Alveolata</taxon>
        <taxon>Dinophyceae</taxon>
        <taxon>Suessiales</taxon>
        <taxon>Symbiodiniaceae</taxon>
        <taxon>Durusdinium</taxon>
    </lineage>
</organism>
<proteinExistence type="inferred from homology"/>
<accession>A0ABP0PSR1</accession>
<comment type="caution">
    <text evidence="9">The sequence shown here is derived from an EMBL/GenBank/DDBJ whole genome shotgun (WGS) entry which is preliminary data.</text>
</comment>
<comment type="similarity">
    <text evidence="2">Belongs to the MscS (TC 1.A.23) family.</text>
</comment>
<feature type="domain" description="Mechanosensitive ion channel MscS C-terminal" evidence="8">
    <location>
        <begin position="100"/>
        <end position="184"/>
    </location>
</feature>
<dbReference type="InterPro" id="IPR045042">
    <property type="entry name" value="YnaI-like"/>
</dbReference>
<feature type="non-terminal residue" evidence="9">
    <location>
        <position position="1"/>
    </location>
</feature>
<keyword evidence="6" id="KW-0472">Membrane</keyword>
<evidence type="ECO:0000256" key="6">
    <source>
        <dbReference type="ARBA" id="ARBA00023136"/>
    </source>
</evidence>
<evidence type="ECO:0000259" key="7">
    <source>
        <dbReference type="Pfam" id="PF00924"/>
    </source>
</evidence>
<dbReference type="PANTHER" id="PTHR43634:SF2">
    <property type="entry name" value="LOW CONDUCTANCE MECHANOSENSITIVE CHANNEL YNAI"/>
    <property type="match status" value="1"/>
</dbReference>
<dbReference type="Gene3D" id="2.30.30.60">
    <property type="match status" value="1"/>
</dbReference>
<gene>
    <name evidence="9" type="ORF">SCF082_LOCUS37571</name>
</gene>
<feature type="domain" description="Mechanosensitive ion channel MscS" evidence="7">
    <location>
        <begin position="26"/>
        <end position="92"/>
    </location>
</feature>
<evidence type="ECO:0000256" key="4">
    <source>
        <dbReference type="ARBA" id="ARBA00022692"/>
    </source>
</evidence>
<evidence type="ECO:0000313" key="9">
    <source>
        <dbReference type="EMBL" id="CAK9078633.1"/>
    </source>
</evidence>
<dbReference type="InterPro" id="IPR023408">
    <property type="entry name" value="MscS_beta-dom_sf"/>
</dbReference>
<dbReference type="InterPro" id="IPR049278">
    <property type="entry name" value="MS_channel_C"/>
</dbReference>
<evidence type="ECO:0000256" key="2">
    <source>
        <dbReference type="ARBA" id="ARBA00008017"/>
    </source>
</evidence>
<reference evidence="9 10" key="1">
    <citation type="submission" date="2024-02" db="EMBL/GenBank/DDBJ databases">
        <authorList>
            <person name="Chen Y."/>
            <person name="Shah S."/>
            <person name="Dougan E. K."/>
            <person name="Thang M."/>
            <person name="Chan C."/>
        </authorList>
    </citation>
    <scope>NUCLEOTIDE SEQUENCE [LARGE SCALE GENOMIC DNA]</scope>
</reference>
<dbReference type="InterPro" id="IPR010920">
    <property type="entry name" value="LSM_dom_sf"/>
</dbReference>
<name>A0ABP0PSR1_9DINO</name>
<sequence length="234" mass="26365">ALDYEILPLLTGLGIGGLAVAFAAKDTIENFFGSIAVIADRPFEVGDWVVVDDVEGTVEELGIRSTRIRTFYDSVVTVPNATLVRATVDNYGRRRYRRFTTHIGLTYGTPPEAVEAFCEGVRELIRRHPYTRKDTYHVYLNRFGPHSIDVLVYMFHACPDWAVELRERERFLLDVMRVAQKLGVQFAFPTQTLHLLRDEPPAPPEVDGHAGRQGVDAARGVIEGAPWKDERPGR</sequence>
<evidence type="ECO:0000259" key="8">
    <source>
        <dbReference type="Pfam" id="PF21082"/>
    </source>
</evidence>
<feature type="non-terminal residue" evidence="9">
    <location>
        <position position="234"/>
    </location>
</feature>
<evidence type="ECO:0000256" key="1">
    <source>
        <dbReference type="ARBA" id="ARBA00004651"/>
    </source>
</evidence>
<dbReference type="SUPFAM" id="SSF82689">
    <property type="entry name" value="Mechanosensitive channel protein MscS (YggB), C-terminal domain"/>
    <property type="match status" value="1"/>
</dbReference>
<evidence type="ECO:0000256" key="5">
    <source>
        <dbReference type="ARBA" id="ARBA00022989"/>
    </source>
</evidence>
<keyword evidence="3" id="KW-1003">Cell membrane</keyword>
<protein>
    <submittedName>
        <fullName evidence="9">Uncharacterized MscS family protein aq_812</fullName>
    </submittedName>
</protein>
<dbReference type="InterPro" id="IPR011066">
    <property type="entry name" value="MscS_channel_C_sf"/>
</dbReference>
<dbReference type="InterPro" id="IPR006685">
    <property type="entry name" value="MscS_channel_2nd"/>
</dbReference>
<dbReference type="Proteomes" id="UP001642464">
    <property type="component" value="Unassembled WGS sequence"/>
</dbReference>
<keyword evidence="4" id="KW-0812">Transmembrane</keyword>
<keyword evidence="5" id="KW-1133">Transmembrane helix</keyword>
<dbReference type="Pfam" id="PF21082">
    <property type="entry name" value="MS_channel_3rd"/>
    <property type="match status" value="1"/>
</dbReference>
<evidence type="ECO:0000313" key="10">
    <source>
        <dbReference type="Proteomes" id="UP001642464"/>
    </source>
</evidence>
<dbReference type="EMBL" id="CAXAMM010038499">
    <property type="protein sequence ID" value="CAK9078633.1"/>
    <property type="molecule type" value="Genomic_DNA"/>
</dbReference>
<dbReference type="Gene3D" id="1.10.287.1260">
    <property type="match status" value="1"/>
</dbReference>
<dbReference type="PANTHER" id="PTHR43634">
    <property type="entry name" value="OW CONDUCTANCE MECHANOSENSITIVE CHANNEL"/>
    <property type="match status" value="1"/>
</dbReference>
<dbReference type="SUPFAM" id="SSF50182">
    <property type="entry name" value="Sm-like ribonucleoproteins"/>
    <property type="match status" value="1"/>
</dbReference>
<dbReference type="Pfam" id="PF00924">
    <property type="entry name" value="MS_channel_2nd"/>
    <property type="match status" value="1"/>
</dbReference>
<comment type="subcellular location">
    <subcellularLocation>
        <location evidence="1">Cell membrane</location>
        <topology evidence="1">Multi-pass membrane protein</topology>
    </subcellularLocation>
</comment>